<protein>
    <recommendedName>
        <fullName evidence="3">LysR substrate-binding domain-containing protein</fullName>
    </recommendedName>
</protein>
<evidence type="ECO:0008006" key="3">
    <source>
        <dbReference type="Google" id="ProtNLM"/>
    </source>
</evidence>
<dbReference type="RefSeq" id="WP_143529537.1">
    <property type="nucleotide sequence ID" value="NZ_JACHXX010000016.1"/>
</dbReference>
<proteinExistence type="predicted"/>
<evidence type="ECO:0000313" key="1">
    <source>
        <dbReference type="EMBL" id="MBB3166280.1"/>
    </source>
</evidence>
<keyword evidence="2" id="KW-1185">Reference proteome</keyword>
<reference evidence="1 2" key="1">
    <citation type="submission" date="2020-08" db="EMBL/GenBank/DDBJ databases">
        <title>Genomic Encyclopedia of Type Strains, Phase III (KMG-III): the genomes of soil and plant-associated and newly described type strains.</title>
        <authorList>
            <person name="Whitman W."/>
        </authorList>
    </citation>
    <scope>NUCLEOTIDE SEQUENCE [LARGE SCALE GENOMIC DNA]</scope>
    <source>
        <strain evidence="1 2">CECT 8280</strain>
    </source>
</reference>
<organism evidence="1 2">
    <name type="scientific">Rhizobium laguerreae</name>
    <dbReference type="NCBI Taxonomy" id="1076926"/>
    <lineage>
        <taxon>Bacteria</taxon>
        <taxon>Pseudomonadati</taxon>
        <taxon>Pseudomonadota</taxon>
        <taxon>Alphaproteobacteria</taxon>
        <taxon>Hyphomicrobiales</taxon>
        <taxon>Rhizobiaceae</taxon>
        <taxon>Rhizobium/Agrobacterium group</taxon>
        <taxon>Rhizobium</taxon>
    </lineage>
</organism>
<name>A0ABR6GK64_9HYPH</name>
<evidence type="ECO:0000313" key="2">
    <source>
        <dbReference type="Proteomes" id="UP000542811"/>
    </source>
</evidence>
<accession>A0ABR6GK64</accession>
<dbReference type="EMBL" id="JACHXX010000016">
    <property type="protein sequence ID" value="MBB3166280.1"/>
    <property type="molecule type" value="Genomic_DNA"/>
</dbReference>
<dbReference type="Proteomes" id="UP000542811">
    <property type="component" value="Unassembled WGS sequence"/>
</dbReference>
<gene>
    <name evidence="1" type="ORF">FHS25_006797</name>
</gene>
<comment type="caution">
    <text evidence="1">The sequence shown here is derived from an EMBL/GenBank/DDBJ whole genome shotgun (WGS) entry which is preliminary data.</text>
</comment>
<sequence length="138" mass="15287">MIEPLNVCHLRSNSADLLFESRTIFRPTEHLVAFADELRQIDQRVAAPSHVLNKSALRANSTDCETPSETAISEKLAKHNIYSGNIHIWALEFAQSGYTILPLLPASSVVYMAAQSINRKRNKSLDPVKTAAQLDVST</sequence>